<dbReference type="RefSeq" id="WP_366194934.1">
    <property type="nucleotide sequence ID" value="NZ_JBFBVU010000059.1"/>
</dbReference>
<dbReference type="Proteomes" id="UP001553161">
    <property type="component" value="Unassembled WGS sequence"/>
</dbReference>
<name>A0ABV3LBP3_9RHOB</name>
<gene>
    <name evidence="2" type="ORF">AB0T83_19765</name>
</gene>
<organism evidence="2 3">
    <name type="scientific">Meridianimarinicoccus marinus</name>
    <dbReference type="NCBI Taxonomy" id="3231483"/>
    <lineage>
        <taxon>Bacteria</taxon>
        <taxon>Pseudomonadati</taxon>
        <taxon>Pseudomonadota</taxon>
        <taxon>Alphaproteobacteria</taxon>
        <taxon>Rhodobacterales</taxon>
        <taxon>Paracoccaceae</taxon>
        <taxon>Meridianimarinicoccus</taxon>
    </lineage>
</organism>
<evidence type="ECO:0000256" key="1">
    <source>
        <dbReference type="SAM" id="Phobius"/>
    </source>
</evidence>
<reference evidence="2 3" key="1">
    <citation type="submission" date="2024-07" db="EMBL/GenBank/DDBJ databases">
        <authorList>
            <person name="Kang M."/>
        </authorList>
    </citation>
    <scope>NUCLEOTIDE SEQUENCE [LARGE SCALE GENOMIC DNA]</scope>
    <source>
        <strain evidence="2 3">DFM31</strain>
    </source>
</reference>
<feature type="transmembrane region" description="Helical" evidence="1">
    <location>
        <begin position="17"/>
        <end position="37"/>
    </location>
</feature>
<evidence type="ECO:0000313" key="2">
    <source>
        <dbReference type="EMBL" id="MEV8468980.1"/>
    </source>
</evidence>
<evidence type="ECO:0008006" key="4">
    <source>
        <dbReference type="Google" id="ProtNLM"/>
    </source>
</evidence>
<comment type="caution">
    <text evidence="2">The sequence shown here is derived from an EMBL/GenBank/DDBJ whole genome shotgun (WGS) entry which is preliminary data.</text>
</comment>
<proteinExistence type="predicted"/>
<keyword evidence="1" id="KW-1133">Transmembrane helix</keyword>
<feature type="transmembrane region" description="Helical" evidence="1">
    <location>
        <begin position="92"/>
        <end position="111"/>
    </location>
</feature>
<keyword evidence="3" id="KW-1185">Reference proteome</keyword>
<accession>A0ABV3LBP3</accession>
<keyword evidence="1" id="KW-0472">Membrane</keyword>
<keyword evidence="1" id="KW-0812">Transmembrane</keyword>
<sequence>MDTQSDSQSSSVSRTTVVEMVVGLAVLVVIHLLFLLVSTGRMANADVGLTCAFILTLGTLLDGIRGNWRMIVLGLALGLLTIGMAIVEQYVWVLLIVALLAIAMLLIGARLTRHRKAGA</sequence>
<feature type="transmembrane region" description="Helical" evidence="1">
    <location>
        <begin position="68"/>
        <end position="86"/>
    </location>
</feature>
<protein>
    <recommendedName>
        <fullName evidence="4">ABC transporter permease</fullName>
    </recommendedName>
</protein>
<evidence type="ECO:0000313" key="3">
    <source>
        <dbReference type="Proteomes" id="UP001553161"/>
    </source>
</evidence>
<dbReference type="EMBL" id="JBFBVU010000059">
    <property type="protein sequence ID" value="MEV8468980.1"/>
    <property type="molecule type" value="Genomic_DNA"/>
</dbReference>